<feature type="transmembrane region" description="Helical" evidence="6">
    <location>
        <begin position="55"/>
        <end position="74"/>
    </location>
</feature>
<feature type="transmembrane region" description="Helical" evidence="6">
    <location>
        <begin position="165"/>
        <end position="189"/>
    </location>
</feature>
<feature type="transmembrane region" description="Helical" evidence="6">
    <location>
        <begin position="340"/>
        <end position="362"/>
    </location>
</feature>
<keyword evidence="5 6" id="KW-0472">Membrane</keyword>
<keyword evidence="3 6" id="KW-0812">Transmembrane</keyword>
<proteinExistence type="predicted"/>
<feature type="transmembrane region" description="Helical" evidence="6">
    <location>
        <begin position="139"/>
        <end position="159"/>
    </location>
</feature>
<dbReference type="PANTHER" id="PTHR43124">
    <property type="entry name" value="PURINE EFFLUX PUMP PBUE"/>
    <property type="match status" value="1"/>
</dbReference>
<feature type="transmembrane region" description="Helical" evidence="6">
    <location>
        <begin position="210"/>
        <end position="234"/>
    </location>
</feature>
<dbReference type="Pfam" id="PF07690">
    <property type="entry name" value="MFS_1"/>
    <property type="match status" value="1"/>
</dbReference>
<dbReference type="InterPro" id="IPR050189">
    <property type="entry name" value="MFS_Efflux_Transporters"/>
</dbReference>
<sequence>MAIAGTRRGERAHLIELSLAAGGFGIGVGEFAIMGLLPNIARGFDVTVPYAGHAISFYALGVVVGAPVIAVLAARLPRKTLLIGLMAVFALGNLLSALAPTYGSFVLLRFLSGLPHGAYFGVASLVAASMADPSKRTQAVGRVMLGLTVAILVGTPLVTWTGQLFTWRLMFAAVAAIALLTMLMIWRFLPHAPAEHGASPLRELRAFARLQVWLTVATGAVGFGGLFAVFSYIAPTMTQVAGMPESAVPFVMAIFGGGMIVGMTFGAWLADRNLMKTVAGFLIFSVLALALFSVTAGNAWLLCLFVFLVACGDAIAPALQTRLMDVAAEAQTLAAALNHSAFNIANALGAWLGGLAITWGYGYASTGWVGSALAFGGLLIFLLSMAVERRVAGRVRPQEA</sequence>
<comment type="subcellular location">
    <subcellularLocation>
        <location evidence="1">Cell membrane</location>
        <topology evidence="1">Multi-pass membrane protein</topology>
    </subcellularLocation>
</comment>
<dbReference type="InterPro" id="IPR011701">
    <property type="entry name" value="MFS"/>
</dbReference>
<organism evidence="8 9">
    <name type="scientific">Terrihabitans rhizophilus</name>
    <dbReference type="NCBI Taxonomy" id="3092662"/>
    <lineage>
        <taxon>Bacteria</taxon>
        <taxon>Pseudomonadati</taxon>
        <taxon>Pseudomonadota</taxon>
        <taxon>Alphaproteobacteria</taxon>
        <taxon>Hyphomicrobiales</taxon>
        <taxon>Terrihabitans</taxon>
    </lineage>
</organism>
<dbReference type="SUPFAM" id="SSF103473">
    <property type="entry name" value="MFS general substrate transporter"/>
    <property type="match status" value="1"/>
</dbReference>
<evidence type="ECO:0000256" key="6">
    <source>
        <dbReference type="SAM" id="Phobius"/>
    </source>
</evidence>
<accession>A0ABU4RQX8</accession>
<gene>
    <name evidence="8" type="ORF">SCD90_14295</name>
</gene>
<dbReference type="CDD" id="cd17324">
    <property type="entry name" value="MFS_NepI_like"/>
    <property type="match status" value="1"/>
</dbReference>
<evidence type="ECO:0000256" key="4">
    <source>
        <dbReference type="ARBA" id="ARBA00022989"/>
    </source>
</evidence>
<feature type="transmembrane region" description="Helical" evidence="6">
    <location>
        <begin position="246"/>
        <end position="270"/>
    </location>
</feature>
<keyword evidence="4 6" id="KW-1133">Transmembrane helix</keyword>
<keyword evidence="2" id="KW-1003">Cell membrane</keyword>
<dbReference type="InterPro" id="IPR001958">
    <property type="entry name" value="Tet-R_TetA/multi-R_MdtG-like"/>
</dbReference>
<evidence type="ECO:0000313" key="8">
    <source>
        <dbReference type="EMBL" id="MDX6807239.1"/>
    </source>
</evidence>
<evidence type="ECO:0000256" key="3">
    <source>
        <dbReference type="ARBA" id="ARBA00022692"/>
    </source>
</evidence>
<dbReference type="PRINTS" id="PR01035">
    <property type="entry name" value="TCRTETA"/>
</dbReference>
<feature type="transmembrane region" description="Helical" evidence="6">
    <location>
        <begin position="81"/>
        <end position="99"/>
    </location>
</feature>
<evidence type="ECO:0000256" key="5">
    <source>
        <dbReference type="ARBA" id="ARBA00023136"/>
    </source>
</evidence>
<dbReference type="RefSeq" id="WP_319845369.1">
    <property type="nucleotide sequence ID" value="NZ_JAXAFJ010000010.1"/>
</dbReference>
<evidence type="ECO:0000256" key="1">
    <source>
        <dbReference type="ARBA" id="ARBA00004651"/>
    </source>
</evidence>
<feature type="transmembrane region" description="Helical" evidence="6">
    <location>
        <begin position="299"/>
        <end position="319"/>
    </location>
</feature>
<dbReference type="Proteomes" id="UP001274321">
    <property type="component" value="Unassembled WGS sequence"/>
</dbReference>
<feature type="transmembrane region" description="Helical" evidence="6">
    <location>
        <begin position="277"/>
        <end position="293"/>
    </location>
</feature>
<comment type="caution">
    <text evidence="8">The sequence shown here is derived from an EMBL/GenBank/DDBJ whole genome shotgun (WGS) entry which is preliminary data.</text>
</comment>
<reference evidence="8 9" key="1">
    <citation type="submission" date="2023-11" db="EMBL/GenBank/DDBJ databases">
        <authorList>
            <person name="Bao R."/>
        </authorList>
    </citation>
    <scope>NUCLEOTIDE SEQUENCE [LARGE SCALE GENOMIC DNA]</scope>
    <source>
        <strain evidence="8 9">PJ23</strain>
    </source>
</reference>
<dbReference type="Gene3D" id="1.20.1250.20">
    <property type="entry name" value="MFS general substrate transporter like domains"/>
    <property type="match status" value="2"/>
</dbReference>
<dbReference type="PROSITE" id="PS50850">
    <property type="entry name" value="MFS"/>
    <property type="match status" value="1"/>
</dbReference>
<dbReference type="PANTHER" id="PTHR43124:SF3">
    <property type="entry name" value="CHLORAMPHENICOL EFFLUX PUMP RV0191"/>
    <property type="match status" value="1"/>
</dbReference>
<feature type="transmembrane region" description="Helical" evidence="6">
    <location>
        <begin position="12"/>
        <end position="35"/>
    </location>
</feature>
<evidence type="ECO:0000256" key="2">
    <source>
        <dbReference type="ARBA" id="ARBA00022475"/>
    </source>
</evidence>
<dbReference type="InterPro" id="IPR036259">
    <property type="entry name" value="MFS_trans_sf"/>
</dbReference>
<feature type="transmembrane region" description="Helical" evidence="6">
    <location>
        <begin position="105"/>
        <end position="127"/>
    </location>
</feature>
<feature type="domain" description="Major facilitator superfamily (MFS) profile" evidence="7">
    <location>
        <begin position="15"/>
        <end position="389"/>
    </location>
</feature>
<keyword evidence="9" id="KW-1185">Reference proteome</keyword>
<evidence type="ECO:0000313" key="9">
    <source>
        <dbReference type="Proteomes" id="UP001274321"/>
    </source>
</evidence>
<feature type="transmembrane region" description="Helical" evidence="6">
    <location>
        <begin position="368"/>
        <end position="387"/>
    </location>
</feature>
<dbReference type="InterPro" id="IPR020846">
    <property type="entry name" value="MFS_dom"/>
</dbReference>
<evidence type="ECO:0000259" key="7">
    <source>
        <dbReference type="PROSITE" id="PS50850"/>
    </source>
</evidence>
<name>A0ABU4RQX8_9HYPH</name>
<protein>
    <submittedName>
        <fullName evidence="8">MFS transporter</fullName>
    </submittedName>
</protein>
<dbReference type="EMBL" id="JAXAFJ010000010">
    <property type="protein sequence ID" value="MDX6807239.1"/>
    <property type="molecule type" value="Genomic_DNA"/>
</dbReference>